<dbReference type="EMBL" id="LCKD01000009">
    <property type="protein sequence ID" value="KKT89978.1"/>
    <property type="molecule type" value="Genomic_DNA"/>
</dbReference>
<dbReference type="AlphaFoldDB" id="A0A0G1L2F0"/>
<feature type="transmembrane region" description="Helical" evidence="2">
    <location>
        <begin position="34"/>
        <end position="61"/>
    </location>
</feature>
<feature type="compositionally biased region" description="Low complexity" evidence="1">
    <location>
        <begin position="66"/>
        <end position="80"/>
    </location>
</feature>
<evidence type="ECO:0000313" key="4">
    <source>
        <dbReference type="Proteomes" id="UP000034368"/>
    </source>
</evidence>
<evidence type="ECO:0000313" key="3">
    <source>
        <dbReference type="EMBL" id="KKT89978.1"/>
    </source>
</evidence>
<comment type="caution">
    <text evidence="3">The sequence shown here is derived from an EMBL/GenBank/DDBJ whole genome shotgun (WGS) entry which is preliminary data.</text>
</comment>
<evidence type="ECO:0000256" key="1">
    <source>
        <dbReference type="SAM" id="MobiDB-lite"/>
    </source>
</evidence>
<keyword evidence="2" id="KW-0472">Membrane</keyword>
<evidence type="ECO:0000256" key="2">
    <source>
        <dbReference type="SAM" id="Phobius"/>
    </source>
</evidence>
<protein>
    <submittedName>
        <fullName evidence="3">Uncharacterized protein</fullName>
    </submittedName>
</protein>
<accession>A0A0G1L2F0</accession>
<proteinExistence type="predicted"/>
<keyword evidence="2" id="KW-1133">Transmembrane helix</keyword>
<keyword evidence="2" id="KW-0812">Transmembrane</keyword>
<organism evidence="3 4">
    <name type="scientific">Candidatus Yanofskybacteria bacterium GW2011_GWB1_45_11</name>
    <dbReference type="NCBI Taxonomy" id="1619026"/>
    <lineage>
        <taxon>Bacteria</taxon>
        <taxon>Candidatus Yanofskyibacteriota</taxon>
    </lineage>
</organism>
<name>A0A0G1L2F0_9BACT</name>
<dbReference type="Proteomes" id="UP000034368">
    <property type="component" value="Unassembled WGS sequence"/>
</dbReference>
<reference evidence="3 4" key="1">
    <citation type="journal article" date="2015" name="Nature">
        <title>rRNA introns, odd ribosomes, and small enigmatic genomes across a large radiation of phyla.</title>
        <authorList>
            <person name="Brown C.T."/>
            <person name="Hug L.A."/>
            <person name="Thomas B.C."/>
            <person name="Sharon I."/>
            <person name="Castelle C.J."/>
            <person name="Singh A."/>
            <person name="Wilkins M.J."/>
            <person name="Williams K.H."/>
            <person name="Banfield J.F."/>
        </authorList>
    </citation>
    <scope>NUCLEOTIDE SEQUENCE [LARGE SCALE GENOMIC DNA]</scope>
</reference>
<sequence length="119" mass="12620">MPYIGVNIPIPAQDVPMDVWHDVQTAGRHRFTVAMMWLGIVATVLLLLGVAGCTVGASFLAGRATARSSAPAGSTSSASRLDIHVQHDSPPPVTQSTAPGRRPTPDELAELALLRERNK</sequence>
<gene>
    <name evidence="3" type="ORF">UW90_C0009G0002</name>
</gene>
<feature type="region of interest" description="Disordered" evidence="1">
    <location>
        <begin position="66"/>
        <end position="105"/>
    </location>
</feature>